<sequence length="199" mass="22189">MDDLTLRQGGTRSEKSGTTCSGESSTGVADDWRLSLPGRPLLTIHDTRWNNGERDLVLYQPAVVPEMPAALSNLHNRRRAGIEPGAGRPGRLRIMAWLAWPGPHDRPFFKKSLTTEKLAISCGLQDLRDLTARPGVTLAPAFDHPDLPSTNLEHPQDVKPLQHAVYFPREDNETPVIAFTLFRVIPTLRHIGWLPEILV</sequence>
<dbReference type="AlphaFoldDB" id="A0A4V5N0H1"/>
<accession>A0A4V5N0H1</accession>
<comment type="caution">
    <text evidence="2">The sequence shown here is derived from an EMBL/GenBank/DDBJ whole genome shotgun (WGS) entry which is preliminary data.</text>
</comment>
<proteinExistence type="predicted"/>
<feature type="region of interest" description="Disordered" evidence="1">
    <location>
        <begin position="1"/>
        <end position="29"/>
    </location>
</feature>
<dbReference type="Proteomes" id="UP000305778">
    <property type="component" value="Unassembled WGS sequence"/>
</dbReference>
<name>A0A4V5N0H1_9ACTN</name>
<protein>
    <submittedName>
        <fullName evidence="2">Uncharacterized protein</fullName>
    </submittedName>
</protein>
<gene>
    <name evidence="2" type="ORF">FCI23_08840</name>
</gene>
<dbReference type="OrthoDB" id="4179566at2"/>
<evidence type="ECO:0000313" key="2">
    <source>
        <dbReference type="EMBL" id="TKA11919.1"/>
    </source>
</evidence>
<organism evidence="2 3">
    <name type="scientific">Actinacidiphila oryziradicis</name>
    <dbReference type="NCBI Taxonomy" id="2571141"/>
    <lineage>
        <taxon>Bacteria</taxon>
        <taxon>Bacillati</taxon>
        <taxon>Actinomycetota</taxon>
        <taxon>Actinomycetes</taxon>
        <taxon>Kitasatosporales</taxon>
        <taxon>Streptomycetaceae</taxon>
        <taxon>Actinacidiphila</taxon>
    </lineage>
</organism>
<keyword evidence="3" id="KW-1185">Reference proteome</keyword>
<feature type="compositionally biased region" description="Low complexity" evidence="1">
    <location>
        <begin position="16"/>
        <end position="27"/>
    </location>
</feature>
<dbReference type="EMBL" id="SUMC01000006">
    <property type="protein sequence ID" value="TKA11919.1"/>
    <property type="molecule type" value="Genomic_DNA"/>
</dbReference>
<evidence type="ECO:0000313" key="3">
    <source>
        <dbReference type="Proteomes" id="UP000305778"/>
    </source>
</evidence>
<evidence type="ECO:0000256" key="1">
    <source>
        <dbReference type="SAM" id="MobiDB-lite"/>
    </source>
</evidence>
<reference evidence="2 3" key="1">
    <citation type="submission" date="2019-04" db="EMBL/GenBank/DDBJ databases">
        <title>Streptomyces oryziradicis sp. nov., a novel actinomycete isolated from rhizosphere soil of rice (Oryza sativa L.).</title>
        <authorList>
            <person name="Li C."/>
        </authorList>
    </citation>
    <scope>NUCLEOTIDE SEQUENCE [LARGE SCALE GENOMIC DNA]</scope>
    <source>
        <strain evidence="2 3">NEAU-C40</strain>
    </source>
</reference>